<dbReference type="AlphaFoldDB" id="A0A6J8BYQ7"/>
<gene>
    <name evidence="7" type="ORF">MCOR_23345</name>
</gene>
<dbReference type="EMBL" id="CACVKT020004124">
    <property type="protein sequence ID" value="CAC5388060.1"/>
    <property type="molecule type" value="Genomic_DNA"/>
</dbReference>
<proteinExistence type="predicted"/>
<organism evidence="7 8">
    <name type="scientific">Mytilus coruscus</name>
    <name type="common">Sea mussel</name>
    <dbReference type="NCBI Taxonomy" id="42192"/>
    <lineage>
        <taxon>Eukaryota</taxon>
        <taxon>Metazoa</taxon>
        <taxon>Spiralia</taxon>
        <taxon>Lophotrochozoa</taxon>
        <taxon>Mollusca</taxon>
        <taxon>Bivalvia</taxon>
        <taxon>Autobranchia</taxon>
        <taxon>Pteriomorphia</taxon>
        <taxon>Mytilida</taxon>
        <taxon>Mytiloidea</taxon>
        <taxon>Mytilidae</taxon>
        <taxon>Mytilinae</taxon>
        <taxon>Mytilus</taxon>
    </lineage>
</organism>
<comment type="subcellular location">
    <subcellularLocation>
        <location evidence="1">Membrane</location>
        <topology evidence="1">Single-pass type I membrane protein</topology>
    </subcellularLocation>
</comment>
<reference evidence="7 8" key="1">
    <citation type="submission" date="2020-06" db="EMBL/GenBank/DDBJ databases">
        <authorList>
            <person name="Li R."/>
            <person name="Bekaert M."/>
        </authorList>
    </citation>
    <scope>NUCLEOTIDE SEQUENCE [LARGE SCALE GENOMIC DNA]</scope>
    <source>
        <strain evidence="8">wild</strain>
    </source>
</reference>
<dbReference type="GO" id="GO:0005886">
    <property type="term" value="C:plasma membrane"/>
    <property type="evidence" value="ECO:0007669"/>
    <property type="project" value="TreeGrafter"/>
</dbReference>
<evidence type="ECO:0000256" key="3">
    <source>
        <dbReference type="ARBA" id="ARBA00023157"/>
    </source>
</evidence>
<evidence type="ECO:0000313" key="8">
    <source>
        <dbReference type="Proteomes" id="UP000507470"/>
    </source>
</evidence>
<evidence type="ECO:0000256" key="2">
    <source>
        <dbReference type="ARBA" id="ARBA00023136"/>
    </source>
</evidence>
<keyword evidence="5" id="KW-0393">Immunoglobulin domain</keyword>
<evidence type="ECO:0000256" key="5">
    <source>
        <dbReference type="ARBA" id="ARBA00023319"/>
    </source>
</evidence>
<dbReference type="GO" id="GO:0050839">
    <property type="term" value="F:cell adhesion molecule binding"/>
    <property type="evidence" value="ECO:0007669"/>
    <property type="project" value="TreeGrafter"/>
</dbReference>
<dbReference type="SMART" id="SM00409">
    <property type="entry name" value="IG"/>
    <property type="match status" value="1"/>
</dbReference>
<dbReference type="InterPro" id="IPR051275">
    <property type="entry name" value="Cell_adhesion_signaling"/>
</dbReference>
<accession>A0A6J8BYQ7</accession>
<keyword evidence="3" id="KW-1015">Disulfide bond</keyword>
<dbReference type="SMART" id="SM00408">
    <property type="entry name" value="IGc2"/>
    <property type="match status" value="1"/>
</dbReference>
<dbReference type="InterPro" id="IPR036179">
    <property type="entry name" value="Ig-like_dom_sf"/>
</dbReference>
<protein>
    <recommendedName>
        <fullName evidence="6">Ig-like domain-containing protein</fullName>
    </recommendedName>
</protein>
<dbReference type="Pfam" id="PF13927">
    <property type="entry name" value="Ig_3"/>
    <property type="match status" value="1"/>
</dbReference>
<dbReference type="InterPro" id="IPR003599">
    <property type="entry name" value="Ig_sub"/>
</dbReference>
<dbReference type="InterPro" id="IPR003598">
    <property type="entry name" value="Ig_sub2"/>
</dbReference>
<dbReference type="PROSITE" id="PS50835">
    <property type="entry name" value="IG_LIKE"/>
    <property type="match status" value="1"/>
</dbReference>
<keyword evidence="8" id="KW-1185">Reference proteome</keyword>
<evidence type="ECO:0000313" key="7">
    <source>
        <dbReference type="EMBL" id="CAC5388060.1"/>
    </source>
</evidence>
<dbReference type="PANTHER" id="PTHR11640">
    <property type="entry name" value="NEPHRIN"/>
    <property type="match status" value="1"/>
</dbReference>
<keyword evidence="4" id="KW-0325">Glycoprotein</keyword>
<dbReference type="CDD" id="cd00096">
    <property type="entry name" value="Ig"/>
    <property type="match status" value="1"/>
</dbReference>
<dbReference type="InterPro" id="IPR007110">
    <property type="entry name" value="Ig-like_dom"/>
</dbReference>
<keyword evidence="2" id="KW-0472">Membrane</keyword>
<dbReference type="OrthoDB" id="6158624at2759"/>
<dbReference type="Proteomes" id="UP000507470">
    <property type="component" value="Unassembled WGS sequence"/>
</dbReference>
<sequence length="269" mass="30211">MPTIIKYPNKTYYVVGEDTNIYLTCKSDGNPKPNYHWYKENHNERISTSENLTIVDMNKTNSGVYTCTVSNTFNGGTYTNSANVRVDIINKGNKAGLLGDNGTETECSYTQENIILQLSESFMAFNKSSSTFETIATYIPDQTPLLNTKGQYLKGRVTLTTIIQLSTKAVMTFNKLMCIDGTFYKCRVVTVEDNQAVIRCVVSSLAEENMYVESEPLDVKFAVKMPTIVKHPNKHYYLEGLDTSISLNCTTDGNPKPNYLGIKTIRLMQ</sequence>
<dbReference type="SUPFAM" id="SSF48726">
    <property type="entry name" value="Immunoglobulin"/>
    <property type="match status" value="1"/>
</dbReference>
<dbReference type="PANTHER" id="PTHR11640:SF164">
    <property type="entry name" value="MAM DOMAIN-CONTAINING GLYCOSYLPHOSPHATIDYLINOSITOL ANCHOR PROTEIN 1"/>
    <property type="match status" value="1"/>
</dbReference>
<dbReference type="Gene3D" id="2.60.40.10">
    <property type="entry name" value="Immunoglobulins"/>
    <property type="match status" value="1"/>
</dbReference>
<dbReference type="GO" id="GO:0005911">
    <property type="term" value="C:cell-cell junction"/>
    <property type="evidence" value="ECO:0007669"/>
    <property type="project" value="TreeGrafter"/>
</dbReference>
<feature type="domain" description="Ig-like" evidence="6">
    <location>
        <begin position="2"/>
        <end position="85"/>
    </location>
</feature>
<evidence type="ECO:0000259" key="6">
    <source>
        <dbReference type="PROSITE" id="PS50835"/>
    </source>
</evidence>
<dbReference type="GO" id="GO:0098609">
    <property type="term" value="P:cell-cell adhesion"/>
    <property type="evidence" value="ECO:0007669"/>
    <property type="project" value="TreeGrafter"/>
</dbReference>
<evidence type="ECO:0000256" key="4">
    <source>
        <dbReference type="ARBA" id="ARBA00023180"/>
    </source>
</evidence>
<name>A0A6J8BYQ7_MYTCO</name>
<dbReference type="InterPro" id="IPR013783">
    <property type="entry name" value="Ig-like_fold"/>
</dbReference>
<evidence type="ECO:0000256" key="1">
    <source>
        <dbReference type="ARBA" id="ARBA00004479"/>
    </source>
</evidence>